<dbReference type="SUPFAM" id="SSF51735">
    <property type="entry name" value="NAD(P)-binding Rossmann-fold domains"/>
    <property type="match status" value="1"/>
</dbReference>
<dbReference type="InterPro" id="IPR036291">
    <property type="entry name" value="NAD(P)-bd_dom_sf"/>
</dbReference>
<organism evidence="2 3">
    <name type="scientific">Paractinoplanes ovalisporus</name>
    <dbReference type="NCBI Taxonomy" id="2810368"/>
    <lineage>
        <taxon>Bacteria</taxon>
        <taxon>Bacillati</taxon>
        <taxon>Actinomycetota</taxon>
        <taxon>Actinomycetes</taxon>
        <taxon>Micromonosporales</taxon>
        <taxon>Micromonosporaceae</taxon>
        <taxon>Paractinoplanes</taxon>
    </lineage>
</organism>
<dbReference type="PANTHER" id="PTHR43355:SF2">
    <property type="entry name" value="FLAVIN REDUCTASE (NADPH)"/>
    <property type="match status" value="1"/>
</dbReference>
<dbReference type="Gene3D" id="3.40.50.720">
    <property type="entry name" value="NAD(P)-binding Rossmann-like Domain"/>
    <property type="match status" value="1"/>
</dbReference>
<gene>
    <name evidence="2" type="ORF">JIG36_35675</name>
</gene>
<proteinExistence type="predicted"/>
<dbReference type="RefSeq" id="WP_203380829.1">
    <property type="nucleotide sequence ID" value="NZ_JAENHP010000016.1"/>
</dbReference>
<accession>A0ABS2ANS6</accession>
<dbReference type="Proteomes" id="UP000632138">
    <property type="component" value="Unassembled WGS sequence"/>
</dbReference>
<dbReference type="InterPro" id="IPR016040">
    <property type="entry name" value="NAD(P)-bd_dom"/>
</dbReference>
<sequence>MRITLFGAGFVGAALAGEFAGRGHEVTAVARRSGGDVHDPAAVTAAVREADVIVSALPPLDDQGGLPASTRILIDAALAAGARLGVVGSSAILPVSTGGPRHADTPDFPAFLADRVDAHDRTLARLRSAPAGLDWFYLAAAGEFGQFAPGTRTGHYRSSTTSQVQDGSGRSRIGVADYAIAFADELEKPTVHRGWLTVAY</sequence>
<evidence type="ECO:0000313" key="2">
    <source>
        <dbReference type="EMBL" id="MBM2620854.1"/>
    </source>
</evidence>
<protein>
    <submittedName>
        <fullName evidence="2">NAD(P)H-binding protein</fullName>
    </submittedName>
</protein>
<dbReference type="EMBL" id="JAENHP010000016">
    <property type="protein sequence ID" value="MBM2620854.1"/>
    <property type="molecule type" value="Genomic_DNA"/>
</dbReference>
<dbReference type="PANTHER" id="PTHR43355">
    <property type="entry name" value="FLAVIN REDUCTASE (NADPH)"/>
    <property type="match status" value="1"/>
</dbReference>
<dbReference type="InterPro" id="IPR051606">
    <property type="entry name" value="Polyketide_Oxido-like"/>
</dbReference>
<reference evidence="2 3" key="1">
    <citation type="submission" date="2021-01" db="EMBL/GenBank/DDBJ databases">
        <title>Actinoplanes sp. nov. LDG1-06 isolated from lichen.</title>
        <authorList>
            <person name="Saeng-In P."/>
            <person name="Phongsopitanun W."/>
            <person name="Kanchanasin P."/>
            <person name="Yuki M."/>
            <person name="Kudo T."/>
            <person name="Ohkuma M."/>
            <person name="Tanasupawat S."/>
        </authorList>
    </citation>
    <scope>NUCLEOTIDE SEQUENCE [LARGE SCALE GENOMIC DNA]</scope>
    <source>
        <strain evidence="2 3">LDG1-06</strain>
    </source>
</reference>
<feature type="domain" description="NAD(P)-binding" evidence="1">
    <location>
        <begin position="34"/>
        <end position="184"/>
    </location>
</feature>
<dbReference type="Pfam" id="PF13460">
    <property type="entry name" value="NAD_binding_10"/>
    <property type="match status" value="1"/>
</dbReference>
<keyword evidence="3" id="KW-1185">Reference proteome</keyword>
<evidence type="ECO:0000259" key="1">
    <source>
        <dbReference type="Pfam" id="PF13460"/>
    </source>
</evidence>
<comment type="caution">
    <text evidence="2">The sequence shown here is derived from an EMBL/GenBank/DDBJ whole genome shotgun (WGS) entry which is preliminary data.</text>
</comment>
<evidence type="ECO:0000313" key="3">
    <source>
        <dbReference type="Proteomes" id="UP000632138"/>
    </source>
</evidence>
<name>A0ABS2ANS6_9ACTN</name>